<keyword evidence="8" id="KW-1185">Reference proteome</keyword>
<dbReference type="PRINTS" id="PR00411">
    <property type="entry name" value="PNDRDTASEI"/>
</dbReference>
<evidence type="ECO:0000313" key="7">
    <source>
        <dbReference type="EMBL" id="PXW64781.1"/>
    </source>
</evidence>
<dbReference type="Gene3D" id="3.90.700.10">
    <property type="entry name" value="Succinate dehydrogenase/fumarate reductase flavoprotein, catalytic domain"/>
    <property type="match status" value="1"/>
</dbReference>
<feature type="transmembrane region" description="Helical" evidence="5">
    <location>
        <begin position="12"/>
        <end position="34"/>
    </location>
</feature>
<keyword evidence="5" id="KW-0472">Membrane</keyword>
<dbReference type="InterPro" id="IPR027477">
    <property type="entry name" value="Succ_DH/fumarate_Rdtase_cat_sf"/>
</dbReference>
<evidence type="ECO:0000256" key="3">
    <source>
        <dbReference type="ARBA" id="ARBA00022827"/>
    </source>
</evidence>
<proteinExistence type="predicted"/>
<dbReference type="PANTHER" id="PTHR43400:SF10">
    <property type="entry name" value="3-OXOSTEROID 1-DEHYDROGENASE"/>
    <property type="match status" value="1"/>
</dbReference>
<evidence type="ECO:0000313" key="8">
    <source>
        <dbReference type="Proteomes" id="UP000248021"/>
    </source>
</evidence>
<keyword evidence="2" id="KW-0285">Flavoprotein</keyword>
<sequence length="475" mass="48702">MSEVIRDGDKTFAFAVPVVVIGAGAAGLIAALAAREAGADVLVLERDALPRGSTALSAGLIPAAGTRWQKDAGITDSPEVFAADVMAKAKNEPDPGLVALVTREAGPTIEWLGTTYGLPFSVIADFSYPGHSARRMHGLPTRSGEELIDALRGAAENAGIDILCEAHVTTLFADADNRVTGLAFVRPDGSRDEVGCDQLILACNGYGGNKDLVKAHIPSLAEALYFGHEGNKGDALLWGEALGAATRHLSGHQGHGSVAYPAGILISWATISEGGVQVNLAGERFCDESRGYSEQAAEVLAQPQGLAWTVFDHRIAAITRQFEDYKRAEAMGAIVTADDWPTLAARMGVPAEALTATMTATAEAKAASTRTAGARDAFGRDFTGVPQLSAPYCAVKVTGALFHTQGGLVVDDEARVLDSAGRPLPNLFAAGGAACGVSGAKAAGYLSGNGLLTAVTLGRVAGRAAGEKIAGGGAG</sequence>
<dbReference type="PANTHER" id="PTHR43400">
    <property type="entry name" value="FUMARATE REDUCTASE"/>
    <property type="match status" value="1"/>
</dbReference>
<dbReference type="GO" id="GO:0008202">
    <property type="term" value="P:steroid metabolic process"/>
    <property type="evidence" value="ECO:0007669"/>
    <property type="project" value="UniProtKB-ARBA"/>
</dbReference>
<organism evidence="7 8">
    <name type="scientific">Chelatococcus asaccharovorans</name>
    <dbReference type="NCBI Taxonomy" id="28210"/>
    <lineage>
        <taxon>Bacteria</taxon>
        <taxon>Pseudomonadati</taxon>
        <taxon>Pseudomonadota</taxon>
        <taxon>Alphaproteobacteria</taxon>
        <taxon>Hyphomicrobiales</taxon>
        <taxon>Chelatococcaceae</taxon>
        <taxon>Chelatococcus</taxon>
    </lineage>
</organism>
<evidence type="ECO:0000256" key="1">
    <source>
        <dbReference type="ARBA" id="ARBA00001974"/>
    </source>
</evidence>
<dbReference type="InterPro" id="IPR050315">
    <property type="entry name" value="FAD-oxidoreductase_2"/>
</dbReference>
<dbReference type="SUPFAM" id="SSF56425">
    <property type="entry name" value="Succinate dehydrogenase/fumarate reductase flavoprotein, catalytic domain"/>
    <property type="match status" value="1"/>
</dbReference>
<dbReference type="Proteomes" id="UP000248021">
    <property type="component" value="Unassembled WGS sequence"/>
</dbReference>
<dbReference type="Gene3D" id="3.50.50.60">
    <property type="entry name" value="FAD/NAD(P)-binding domain"/>
    <property type="match status" value="1"/>
</dbReference>
<gene>
    <name evidence="7" type="ORF">C7450_101540</name>
</gene>
<dbReference type="Pfam" id="PF00890">
    <property type="entry name" value="FAD_binding_2"/>
    <property type="match status" value="1"/>
</dbReference>
<keyword evidence="5" id="KW-0812">Transmembrane</keyword>
<evidence type="ECO:0000256" key="2">
    <source>
        <dbReference type="ARBA" id="ARBA00022630"/>
    </source>
</evidence>
<feature type="domain" description="FAD-dependent oxidoreductase 2 FAD-binding" evidence="6">
    <location>
        <begin position="18"/>
        <end position="442"/>
    </location>
</feature>
<dbReference type="InterPro" id="IPR003953">
    <property type="entry name" value="FAD-dep_OxRdtase_2_FAD-bd"/>
</dbReference>
<protein>
    <submittedName>
        <fullName evidence="7">Fumarate reductase flavoprotein subunit</fullName>
    </submittedName>
</protein>
<dbReference type="RefSeq" id="WP_245449440.1">
    <property type="nucleotide sequence ID" value="NZ_JAHBRY010000001.1"/>
</dbReference>
<comment type="caution">
    <text evidence="7">The sequence shown here is derived from an EMBL/GenBank/DDBJ whole genome shotgun (WGS) entry which is preliminary data.</text>
</comment>
<name>A0A2V3UHL5_9HYPH</name>
<dbReference type="EMBL" id="QJJK01000001">
    <property type="protein sequence ID" value="PXW64781.1"/>
    <property type="molecule type" value="Genomic_DNA"/>
</dbReference>
<accession>A0A2V3UHL5</accession>
<comment type="cofactor">
    <cofactor evidence="1">
        <name>FAD</name>
        <dbReference type="ChEBI" id="CHEBI:57692"/>
    </cofactor>
</comment>
<evidence type="ECO:0000256" key="5">
    <source>
        <dbReference type="SAM" id="Phobius"/>
    </source>
</evidence>
<keyword evidence="3" id="KW-0274">FAD</keyword>
<dbReference type="GO" id="GO:0016491">
    <property type="term" value="F:oxidoreductase activity"/>
    <property type="evidence" value="ECO:0007669"/>
    <property type="project" value="UniProtKB-KW"/>
</dbReference>
<reference evidence="7 8" key="1">
    <citation type="submission" date="2018-05" db="EMBL/GenBank/DDBJ databases">
        <title>Genomic Encyclopedia of Type Strains, Phase IV (KMG-IV): sequencing the most valuable type-strain genomes for metagenomic binning, comparative biology and taxonomic classification.</title>
        <authorList>
            <person name="Goeker M."/>
        </authorList>
    </citation>
    <scope>NUCLEOTIDE SEQUENCE [LARGE SCALE GENOMIC DNA]</scope>
    <source>
        <strain evidence="7 8">DSM 6462</strain>
    </source>
</reference>
<evidence type="ECO:0000259" key="6">
    <source>
        <dbReference type="Pfam" id="PF00890"/>
    </source>
</evidence>
<dbReference type="SUPFAM" id="SSF51905">
    <property type="entry name" value="FAD/NAD(P)-binding domain"/>
    <property type="match status" value="1"/>
</dbReference>
<keyword evidence="5" id="KW-1133">Transmembrane helix</keyword>
<evidence type="ECO:0000256" key="4">
    <source>
        <dbReference type="ARBA" id="ARBA00023002"/>
    </source>
</evidence>
<dbReference type="InterPro" id="IPR036188">
    <property type="entry name" value="FAD/NAD-bd_sf"/>
</dbReference>
<dbReference type="AlphaFoldDB" id="A0A2V3UHL5"/>
<keyword evidence="4" id="KW-0560">Oxidoreductase</keyword>